<evidence type="ECO:0000313" key="3">
    <source>
        <dbReference type="Proteomes" id="UP000596661"/>
    </source>
</evidence>
<reference evidence="2" key="2">
    <citation type="submission" date="2021-03" db="UniProtKB">
        <authorList>
            <consortium name="EnsemblPlants"/>
        </authorList>
    </citation>
    <scope>IDENTIFICATION</scope>
</reference>
<dbReference type="Proteomes" id="UP000596661">
    <property type="component" value="Chromosome 6"/>
</dbReference>
<sequence>MMAKAAKFSLEVDQMDVGTNFLHGELEKKVYMEIPKECDKEYAGQVCLLKKSLYGLKQAPSDHIYLLLYVDDILIIGKQRSKLNDLKMKLNEEFKMKDLRKAKGILGIDIHIPTQTCITQSQSSYLQKVLDKFGMDTCKPVATPIAQYFKLSASQSPNDETVRIKMTRIPYASYLGVLYTPWCAPDLI</sequence>
<dbReference type="AlphaFoldDB" id="A0A803PSU2"/>
<dbReference type="InterPro" id="IPR013103">
    <property type="entry name" value="RVT_2"/>
</dbReference>
<dbReference type="OMA" id="INAMGPR"/>
<dbReference type="EnsemblPlants" id="evm.model.06.1029">
    <property type="protein sequence ID" value="cds.evm.model.06.1029"/>
    <property type="gene ID" value="evm.TU.06.1029"/>
</dbReference>
<feature type="domain" description="Reverse transcriptase Ty1/copia-type" evidence="1">
    <location>
        <begin position="2"/>
        <end position="61"/>
    </location>
</feature>
<dbReference type="Gramene" id="evm.model.06.1029">
    <property type="protein sequence ID" value="cds.evm.model.06.1029"/>
    <property type="gene ID" value="evm.TU.06.1029"/>
</dbReference>
<name>A0A803PSU2_CANSA</name>
<organism evidence="2 3">
    <name type="scientific">Cannabis sativa</name>
    <name type="common">Hemp</name>
    <name type="synonym">Marijuana</name>
    <dbReference type="NCBI Taxonomy" id="3483"/>
    <lineage>
        <taxon>Eukaryota</taxon>
        <taxon>Viridiplantae</taxon>
        <taxon>Streptophyta</taxon>
        <taxon>Embryophyta</taxon>
        <taxon>Tracheophyta</taxon>
        <taxon>Spermatophyta</taxon>
        <taxon>Magnoliopsida</taxon>
        <taxon>eudicotyledons</taxon>
        <taxon>Gunneridae</taxon>
        <taxon>Pentapetalae</taxon>
        <taxon>rosids</taxon>
        <taxon>fabids</taxon>
        <taxon>Rosales</taxon>
        <taxon>Cannabaceae</taxon>
        <taxon>Cannabis</taxon>
    </lineage>
</organism>
<proteinExistence type="predicted"/>
<accession>A0A803PSU2</accession>
<protein>
    <recommendedName>
        <fullName evidence="1">Reverse transcriptase Ty1/copia-type domain-containing protein</fullName>
    </recommendedName>
</protein>
<dbReference type="EMBL" id="UZAU01000588">
    <property type="status" value="NOT_ANNOTATED_CDS"/>
    <property type="molecule type" value="Genomic_DNA"/>
</dbReference>
<evidence type="ECO:0000259" key="1">
    <source>
        <dbReference type="Pfam" id="PF07727"/>
    </source>
</evidence>
<feature type="domain" description="Reverse transcriptase Ty1/copia-type" evidence="1">
    <location>
        <begin position="63"/>
        <end position="146"/>
    </location>
</feature>
<dbReference type="Pfam" id="PF07727">
    <property type="entry name" value="RVT_2"/>
    <property type="match status" value="2"/>
</dbReference>
<keyword evidence="3" id="KW-1185">Reference proteome</keyword>
<reference evidence="2" key="1">
    <citation type="submission" date="2018-11" db="EMBL/GenBank/DDBJ databases">
        <authorList>
            <person name="Grassa J C."/>
        </authorList>
    </citation>
    <scope>NUCLEOTIDE SEQUENCE [LARGE SCALE GENOMIC DNA]</scope>
</reference>
<dbReference type="SUPFAM" id="SSF56672">
    <property type="entry name" value="DNA/RNA polymerases"/>
    <property type="match status" value="1"/>
</dbReference>
<dbReference type="InterPro" id="IPR043502">
    <property type="entry name" value="DNA/RNA_pol_sf"/>
</dbReference>
<evidence type="ECO:0000313" key="2">
    <source>
        <dbReference type="EnsemblPlants" id="cds.evm.model.06.1029"/>
    </source>
</evidence>